<keyword evidence="2 10" id="KW-0444">Lipid biosynthesis</keyword>
<dbReference type="GeneID" id="83058244"/>
<dbReference type="GO" id="GO:0005886">
    <property type="term" value="C:plasma membrane"/>
    <property type="evidence" value="ECO:0007669"/>
    <property type="project" value="UniProtKB-SubCell"/>
</dbReference>
<dbReference type="KEGG" id="cpor:BED41_10320"/>
<dbReference type="EMBL" id="CP016757">
    <property type="protein sequence ID" value="ANZ45423.1"/>
    <property type="molecule type" value="Genomic_DNA"/>
</dbReference>
<comment type="subcellular location">
    <subcellularLocation>
        <location evidence="10">Cell membrane</location>
        <topology evidence="10">Multi-pass membrane protein</topology>
    </subcellularLocation>
</comment>
<dbReference type="PANTHER" id="PTHR30309:SF0">
    <property type="entry name" value="GLYCEROL-3-PHOSPHATE ACYLTRANSFERASE-RELATED"/>
    <property type="match status" value="1"/>
</dbReference>
<dbReference type="NCBIfam" id="TIGR00023">
    <property type="entry name" value="glycerol-3-phosphate 1-O-acyltransferase PlsY"/>
    <property type="match status" value="1"/>
</dbReference>
<evidence type="ECO:0000256" key="3">
    <source>
        <dbReference type="ARBA" id="ARBA00022679"/>
    </source>
</evidence>
<comment type="function">
    <text evidence="10">Catalyzes the transfer of an acyl group from acyl-phosphate (acyl-PO(4)) to glycerol-3-phosphate (G3P) to form lysophosphatidic acid (LPA). This enzyme utilizes acyl-phosphate as fatty acyl donor, but not acyl-CoA or acyl-ACP.</text>
</comment>
<dbReference type="HAMAP" id="MF_01043">
    <property type="entry name" value="PlsY"/>
    <property type="match status" value="1"/>
</dbReference>
<evidence type="ECO:0000313" key="12">
    <source>
        <dbReference type="Proteomes" id="UP000093044"/>
    </source>
</evidence>
<comment type="similarity">
    <text evidence="10">Belongs to the PlsY family.</text>
</comment>
<gene>
    <name evidence="10" type="primary">plsY</name>
    <name evidence="11" type="ORF">BED41_10320</name>
</gene>
<evidence type="ECO:0000256" key="10">
    <source>
        <dbReference type="HAMAP-Rule" id="MF_01043"/>
    </source>
</evidence>
<comment type="catalytic activity">
    <reaction evidence="10">
        <text>an acyl phosphate + sn-glycerol 3-phosphate = a 1-acyl-sn-glycero-3-phosphate + phosphate</text>
        <dbReference type="Rhea" id="RHEA:34075"/>
        <dbReference type="ChEBI" id="CHEBI:43474"/>
        <dbReference type="ChEBI" id="CHEBI:57597"/>
        <dbReference type="ChEBI" id="CHEBI:57970"/>
        <dbReference type="ChEBI" id="CHEBI:59918"/>
        <dbReference type="EC" id="2.3.1.275"/>
    </reaction>
</comment>
<keyword evidence="12" id="KW-1185">Reference proteome</keyword>
<evidence type="ECO:0000256" key="2">
    <source>
        <dbReference type="ARBA" id="ARBA00022516"/>
    </source>
</evidence>
<dbReference type="GO" id="GO:0043772">
    <property type="term" value="F:acyl-phosphate glycerol-3-phosphate acyltransferase activity"/>
    <property type="evidence" value="ECO:0007669"/>
    <property type="project" value="UniProtKB-UniRule"/>
</dbReference>
<comment type="subunit">
    <text evidence="10">Probably interacts with PlsX.</text>
</comment>
<keyword evidence="6 10" id="KW-0443">Lipid metabolism</keyword>
<dbReference type="PANTHER" id="PTHR30309">
    <property type="entry name" value="INNER MEMBRANE PROTEIN YGIH"/>
    <property type="match status" value="1"/>
</dbReference>
<dbReference type="SMART" id="SM01207">
    <property type="entry name" value="G3P_acyltransf"/>
    <property type="match status" value="1"/>
</dbReference>
<evidence type="ECO:0000256" key="1">
    <source>
        <dbReference type="ARBA" id="ARBA00022475"/>
    </source>
</evidence>
<evidence type="ECO:0000256" key="5">
    <source>
        <dbReference type="ARBA" id="ARBA00022989"/>
    </source>
</evidence>
<evidence type="ECO:0000256" key="7">
    <source>
        <dbReference type="ARBA" id="ARBA00023136"/>
    </source>
</evidence>
<keyword evidence="7 10" id="KW-0472">Membrane</keyword>
<dbReference type="OrthoDB" id="9777124at2"/>
<evidence type="ECO:0000256" key="4">
    <source>
        <dbReference type="ARBA" id="ARBA00022692"/>
    </source>
</evidence>
<feature type="transmembrane region" description="Helical" evidence="10">
    <location>
        <begin position="140"/>
        <end position="161"/>
    </location>
</feature>
<evidence type="ECO:0000313" key="11">
    <source>
        <dbReference type="EMBL" id="ANZ45423.1"/>
    </source>
</evidence>
<feature type="transmembrane region" description="Helical" evidence="10">
    <location>
        <begin position="52"/>
        <end position="74"/>
    </location>
</feature>
<keyword evidence="4 10" id="KW-0812">Transmembrane</keyword>
<feature type="transmembrane region" description="Helical" evidence="10">
    <location>
        <begin position="112"/>
        <end position="134"/>
    </location>
</feature>
<keyword evidence="9 10" id="KW-1208">Phospholipid metabolism</keyword>
<dbReference type="AlphaFoldDB" id="A0A1B2I650"/>
<name>A0A1B2I650_9BACT</name>
<dbReference type="STRING" id="1197717.BED41_10320"/>
<feature type="transmembrane region" description="Helical" evidence="10">
    <location>
        <begin position="80"/>
        <end position="100"/>
    </location>
</feature>
<dbReference type="Pfam" id="PF02660">
    <property type="entry name" value="G3P_acyltransf"/>
    <property type="match status" value="1"/>
</dbReference>
<keyword evidence="11" id="KW-0012">Acyltransferase</keyword>
<keyword evidence="3 10" id="KW-0808">Transferase</keyword>
<keyword evidence="8 10" id="KW-0594">Phospholipid biosynthesis</keyword>
<dbReference type="UniPathway" id="UPA00085"/>
<accession>A0A1B2I650</accession>
<dbReference type="RefSeq" id="WP_066745689.1">
    <property type="nucleotide sequence ID" value="NZ_CALCLR010000030.1"/>
</dbReference>
<protein>
    <recommendedName>
        <fullName evidence="10">Glycerol-3-phosphate acyltransferase</fullName>
    </recommendedName>
    <alternativeName>
        <fullName evidence="10">Acyl-PO4 G3P acyltransferase</fullName>
    </alternativeName>
    <alternativeName>
        <fullName evidence="10">Acyl-phosphate--glycerol-3-phosphate acyltransferase</fullName>
    </alternativeName>
    <alternativeName>
        <fullName evidence="10">G3P acyltransferase</fullName>
        <shortName evidence="10">GPAT</shortName>
        <ecNumber evidence="10">2.3.1.275</ecNumber>
    </alternativeName>
    <alternativeName>
        <fullName evidence="10">Lysophosphatidic acid synthase</fullName>
        <shortName evidence="10">LPA synthase</shortName>
    </alternativeName>
</protein>
<sequence>MTAVFWAFAGYLAGSCPTGFLVAKYIKGADIRAFGSGNIGATNVGRLMGKRWAVAVAVFDMLKGGLAVLAASCFISDPTILALTGVCAVLGHNFPLWLGFRGGKGVATTFGVIGFYNFFMPWPAIIGGIIWYAVMKTTKYVSVASMVGLLAAAGLTACFGMPRPYTAASFFLALLSVWRHRANIVRLKNGTESKVKS</sequence>
<comment type="pathway">
    <text evidence="10">Lipid metabolism; phospholipid metabolism.</text>
</comment>
<organism evidence="11 12">
    <name type="scientific">Cloacibacillus porcorum</name>
    <dbReference type="NCBI Taxonomy" id="1197717"/>
    <lineage>
        <taxon>Bacteria</taxon>
        <taxon>Thermotogati</taxon>
        <taxon>Synergistota</taxon>
        <taxon>Synergistia</taxon>
        <taxon>Synergistales</taxon>
        <taxon>Synergistaceae</taxon>
        <taxon>Cloacibacillus</taxon>
    </lineage>
</organism>
<feature type="transmembrane region" description="Helical" evidence="10">
    <location>
        <begin position="6"/>
        <end position="26"/>
    </location>
</feature>
<evidence type="ECO:0000256" key="8">
    <source>
        <dbReference type="ARBA" id="ARBA00023209"/>
    </source>
</evidence>
<keyword evidence="5 10" id="KW-1133">Transmembrane helix</keyword>
<dbReference type="Proteomes" id="UP000093044">
    <property type="component" value="Chromosome"/>
</dbReference>
<dbReference type="InterPro" id="IPR003811">
    <property type="entry name" value="G3P_acylTferase_PlsY"/>
</dbReference>
<evidence type="ECO:0000256" key="6">
    <source>
        <dbReference type="ARBA" id="ARBA00023098"/>
    </source>
</evidence>
<proteinExistence type="inferred from homology"/>
<dbReference type="EC" id="2.3.1.275" evidence="10"/>
<dbReference type="GO" id="GO:0008654">
    <property type="term" value="P:phospholipid biosynthetic process"/>
    <property type="evidence" value="ECO:0007669"/>
    <property type="project" value="UniProtKB-UniRule"/>
</dbReference>
<reference evidence="11" key="1">
    <citation type="submission" date="2016-08" db="EMBL/GenBank/DDBJ databases">
        <title>Complete genome of Cloacibacillus porcorum.</title>
        <authorList>
            <person name="Looft T."/>
            <person name="Bayles D.O."/>
            <person name="Alt D.P."/>
        </authorList>
    </citation>
    <scope>NUCLEOTIDE SEQUENCE [LARGE SCALE GENOMIC DNA]</scope>
    <source>
        <strain evidence="11">CL-84</strain>
    </source>
</reference>
<evidence type="ECO:0000256" key="9">
    <source>
        <dbReference type="ARBA" id="ARBA00023264"/>
    </source>
</evidence>
<keyword evidence="1 10" id="KW-1003">Cell membrane</keyword>